<accession>A0A433KF99</accession>
<sequence length="136" mass="15099">MAFNAKRFNTDAFTDGVWVNILGGEFKVGRAGNPHYERALEDSGYRKLDDPAEKQRALYTAIAKGVLKDWRDVEDDKGQAIPFTVDNAVDVLMDNPDLVGRLLSEANDLSNWKKDDVSNQTKKPRNSSPGKPASSE</sequence>
<name>A0A433KF99_9GAMM</name>
<evidence type="ECO:0008006" key="4">
    <source>
        <dbReference type="Google" id="ProtNLM"/>
    </source>
</evidence>
<protein>
    <recommendedName>
        <fullName evidence="4">Tail assembly chaperone</fullName>
    </recommendedName>
</protein>
<organism evidence="2 3">
    <name type="scientific">Vreelandella andesensis</name>
    <dbReference type="NCBI Taxonomy" id="447567"/>
    <lineage>
        <taxon>Bacteria</taxon>
        <taxon>Pseudomonadati</taxon>
        <taxon>Pseudomonadota</taxon>
        <taxon>Gammaproteobacteria</taxon>
        <taxon>Oceanospirillales</taxon>
        <taxon>Halomonadaceae</taxon>
        <taxon>Vreelandella</taxon>
    </lineage>
</organism>
<gene>
    <name evidence="2" type="ORF">ELY33_17200</name>
</gene>
<evidence type="ECO:0000256" key="1">
    <source>
        <dbReference type="SAM" id="MobiDB-lite"/>
    </source>
</evidence>
<feature type="compositionally biased region" description="Polar residues" evidence="1">
    <location>
        <begin position="118"/>
        <end position="136"/>
    </location>
</feature>
<dbReference type="Proteomes" id="UP000287336">
    <property type="component" value="Unassembled WGS sequence"/>
</dbReference>
<evidence type="ECO:0000313" key="3">
    <source>
        <dbReference type="Proteomes" id="UP000287336"/>
    </source>
</evidence>
<proteinExistence type="predicted"/>
<feature type="region of interest" description="Disordered" evidence="1">
    <location>
        <begin position="110"/>
        <end position="136"/>
    </location>
</feature>
<evidence type="ECO:0000313" key="2">
    <source>
        <dbReference type="EMBL" id="RUR26845.1"/>
    </source>
</evidence>
<dbReference type="AlphaFoldDB" id="A0A433KF99"/>
<dbReference type="OrthoDB" id="6169345at2"/>
<dbReference type="RefSeq" id="WP_126949129.1">
    <property type="nucleotide sequence ID" value="NZ_RZHG01000030.1"/>
</dbReference>
<reference evidence="2 3" key="1">
    <citation type="submission" date="2018-12" db="EMBL/GenBank/DDBJ databases">
        <title>three novel Halomonas strain isolated from plants.</title>
        <authorList>
            <person name="Sun C."/>
        </authorList>
    </citation>
    <scope>NUCLEOTIDE SEQUENCE [LARGE SCALE GENOMIC DNA]</scope>
    <source>
        <strain evidence="2 3">DSM 19434</strain>
    </source>
</reference>
<comment type="caution">
    <text evidence="2">The sequence shown here is derived from an EMBL/GenBank/DDBJ whole genome shotgun (WGS) entry which is preliminary data.</text>
</comment>
<keyword evidence="3" id="KW-1185">Reference proteome</keyword>
<dbReference type="EMBL" id="RZHG01000030">
    <property type="protein sequence ID" value="RUR26845.1"/>
    <property type="molecule type" value="Genomic_DNA"/>
</dbReference>